<reference evidence="1 2" key="1">
    <citation type="submission" date="2018-06" db="EMBL/GenBank/DDBJ databases">
        <title>Genomic Encyclopedia of Type Strains, Phase III (KMG-III): the genomes of soil and plant-associated and newly described type strains.</title>
        <authorList>
            <person name="Whitman W."/>
        </authorList>
    </citation>
    <scope>NUCLEOTIDE SEQUENCE [LARGE SCALE GENOMIC DNA]</scope>
    <source>
        <strain evidence="1 2">CGMCC 4.7090</strain>
    </source>
</reference>
<gene>
    <name evidence="1" type="ORF">B0I29_103153</name>
</gene>
<name>A0A327ZLM8_9ACTN</name>
<dbReference type="RefSeq" id="WP_146616737.1">
    <property type="nucleotide sequence ID" value="NZ_JACHWI010000009.1"/>
</dbReference>
<accession>A0A327ZLM8</accession>
<keyword evidence="2" id="KW-1185">Reference proteome</keyword>
<dbReference type="Proteomes" id="UP000249341">
    <property type="component" value="Unassembled WGS sequence"/>
</dbReference>
<dbReference type="AlphaFoldDB" id="A0A327ZLM8"/>
<evidence type="ECO:0000313" key="2">
    <source>
        <dbReference type="Proteomes" id="UP000249341"/>
    </source>
</evidence>
<evidence type="ECO:0000313" key="1">
    <source>
        <dbReference type="EMBL" id="RAK40127.1"/>
    </source>
</evidence>
<sequence length="257" mass="28595">MNIVAEMLTQPAPMAIWAALMLLTLPALVVLASPHNVRNPGRALIDTVGFLRRRAEKRDELRQRRLDEAVQAVRYAEEIQVAADQAGYASQRWQGHWESADAAVDAAWEAWQASDARWARGRATAAFGTPYTARTTHEYAYRERFLHRAVQEAAGRGELPAEAVADALSGRNGWDARLHPAEQELVVQRVSAEYLAKVYERAVADERAAWHDALDACRNRDSLIREAAVAQARAAAVEHLIPAPRVTTREAFRPAFA</sequence>
<proteinExistence type="predicted"/>
<comment type="caution">
    <text evidence="1">The sequence shown here is derived from an EMBL/GenBank/DDBJ whole genome shotgun (WGS) entry which is preliminary data.</text>
</comment>
<dbReference type="EMBL" id="QLMJ01000003">
    <property type="protein sequence ID" value="RAK40127.1"/>
    <property type="molecule type" value="Genomic_DNA"/>
</dbReference>
<organism evidence="1 2">
    <name type="scientific">Actinoplanes lutulentus</name>
    <dbReference type="NCBI Taxonomy" id="1287878"/>
    <lineage>
        <taxon>Bacteria</taxon>
        <taxon>Bacillati</taxon>
        <taxon>Actinomycetota</taxon>
        <taxon>Actinomycetes</taxon>
        <taxon>Micromonosporales</taxon>
        <taxon>Micromonosporaceae</taxon>
        <taxon>Actinoplanes</taxon>
    </lineage>
</organism>
<protein>
    <submittedName>
        <fullName evidence="1">Uncharacterized protein</fullName>
    </submittedName>
</protein>
<dbReference type="OrthoDB" id="3297285at2"/>